<accession>A0ABR3HZU7</accession>
<dbReference type="EMBL" id="JBEUOH010000010">
    <property type="protein sequence ID" value="KAL0882095.1"/>
    <property type="molecule type" value="Genomic_DNA"/>
</dbReference>
<feature type="domain" description="EGF-like" evidence="3">
    <location>
        <begin position="559"/>
        <end position="594"/>
    </location>
</feature>
<reference evidence="4 5" key="1">
    <citation type="submission" date="2024-06" db="EMBL/GenBank/DDBJ databases">
        <title>A chromosome-level genome assembly of beet webworm, Loxostege sticticalis.</title>
        <authorList>
            <person name="Zhang Y."/>
        </authorList>
    </citation>
    <scope>NUCLEOTIDE SEQUENCE [LARGE SCALE GENOMIC DNA]</scope>
    <source>
        <strain evidence="4">AQ026</strain>
        <tissue evidence="4">Whole body</tissue>
    </source>
</reference>
<feature type="compositionally biased region" description="Low complexity" evidence="1">
    <location>
        <begin position="285"/>
        <end position="300"/>
    </location>
</feature>
<feature type="domain" description="EGF-like" evidence="3">
    <location>
        <begin position="153"/>
        <end position="184"/>
    </location>
</feature>
<dbReference type="InterPro" id="IPR053255">
    <property type="entry name" value="EGF-like_domain"/>
</dbReference>
<dbReference type="InterPro" id="IPR000742">
    <property type="entry name" value="EGF"/>
</dbReference>
<dbReference type="Gene3D" id="2.10.25.10">
    <property type="entry name" value="Laminin"/>
    <property type="match status" value="3"/>
</dbReference>
<evidence type="ECO:0000313" key="4">
    <source>
        <dbReference type="EMBL" id="KAL0882095.1"/>
    </source>
</evidence>
<feature type="compositionally biased region" description="Polar residues" evidence="1">
    <location>
        <begin position="345"/>
        <end position="408"/>
    </location>
</feature>
<keyword evidence="5" id="KW-1185">Reference proteome</keyword>
<dbReference type="Proteomes" id="UP001549920">
    <property type="component" value="Unassembled WGS sequence"/>
</dbReference>
<feature type="domain" description="EGF-like" evidence="3">
    <location>
        <begin position="120"/>
        <end position="151"/>
    </location>
</feature>
<feature type="signal peptide" evidence="2">
    <location>
        <begin position="1"/>
        <end position="18"/>
    </location>
</feature>
<proteinExistence type="predicted"/>
<evidence type="ECO:0000313" key="5">
    <source>
        <dbReference type="Proteomes" id="UP001549920"/>
    </source>
</evidence>
<dbReference type="SMART" id="SM00181">
    <property type="entry name" value="EGF"/>
    <property type="match status" value="5"/>
</dbReference>
<evidence type="ECO:0000259" key="3">
    <source>
        <dbReference type="SMART" id="SM00181"/>
    </source>
</evidence>
<evidence type="ECO:0000256" key="2">
    <source>
        <dbReference type="SAM" id="SignalP"/>
    </source>
</evidence>
<feature type="chain" id="PRO_5046303548" description="EGF-like domain-containing protein" evidence="2">
    <location>
        <begin position="19"/>
        <end position="652"/>
    </location>
</feature>
<feature type="domain" description="EGF-like" evidence="3">
    <location>
        <begin position="186"/>
        <end position="218"/>
    </location>
</feature>
<dbReference type="PANTHER" id="PTHR24047:SF32">
    <property type="entry name" value="FI01909P-RELATED"/>
    <property type="match status" value="1"/>
</dbReference>
<name>A0ABR3HZU7_LOXSC</name>
<feature type="compositionally biased region" description="Polar residues" evidence="1">
    <location>
        <begin position="301"/>
        <end position="321"/>
    </location>
</feature>
<feature type="region of interest" description="Disordered" evidence="1">
    <location>
        <begin position="272"/>
        <end position="544"/>
    </location>
</feature>
<protein>
    <recommendedName>
        <fullName evidence="3">EGF-like domain-containing protein</fullName>
    </recommendedName>
</protein>
<evidence type="ECO:0000256" key="1">
    <source>
        <dbReference type="SAM" id="MobiDB-lite"/>
    </source>
</evidence>
<feature type="domain" description="EGF-like" evidence="3">
    <location>
        <begin position="596"/>
        <end position="631"/>
    </location>
</feature>
<dbReference type="InterPro" id="IPR009030">
    <property type="entry name" value="Growth_fac_rcpt_cys_sf"/>
</dbReference>
<dbReference type="SUPFAM" id="SSF57184">
    <property type="entry name" value="Growth factor receptor domain"/>
    <property type="match status" value="1"/>
</dbReference>
<organism evidence="4 5">
    <name type="scientific">Loxostege sticticalis</name>
    <name type="common">Beet webworm moth</name>
    <dbReference type="NCBI Taxonomy" id="481309"/>
    <lineage>
        <taxon>Eukaryota</taxon>
        <taxon>Metazoa</taxon>
        <taxon>Ecdysozoa</taxon>
        <taxon>Arthropoda</taxon>
        <taxon>Hexapoda</taxon>
        <taxon>Insecta</taxon>
        <taxon>Pterygota</taxon>
        <taxon>Neoptera</taxon>
        <taxon>Endopterygota</taxon>
        <taxon>Lepidoptera</taxon>
        <taxon>Glossata</taxon>
        <taxon>Ditrysia</taxon>
        <taxon>Pyraloidea</taxon>
        <taxon>Crambidae</taxon>
        <taxon>Pyraustinae</taxon>
        <taxon>Loxostege</taxon>
    </lineage>
</organism>
<comment type="caution">
    <text evidence="4">The sequence shown here is derived from an EMBL/GenBank/DDBJ whole genome shotgun (WGS) entry which is preliminary data.</text>
</comment>
<dbReference type="PANTHER" id="PTHR24047">
    <property type="entry name" value="FI01909P-RELATED"/>
    <property type="match status" value="1"/>
</dbReference>
<feature type="compositionally biased region" description="Low complexity" evidence="1">
    <location>
        <begin position="416"/>
        <end position="447"/>
    </location>
</feature>
<gene>
    <name evidence="4" type="ORF">ABMA27_000667</name>
</gene>
<sequence length="652" mass="71536">MSKMRLLLWAAVVTCAYAFDLGTQSAKSVKGGQQTFQYQGGDINRFYNNGSSHTSGVQGQIPAVNFEVGVCYIEVPTATLVRDPAHVPAGNGSRPDLSRIRTCCKGYTRNVYNAKICEPVCSKECVNALCTAPETCTCFPDHVRNAAGFCVATCPIGCQNGHCSGGECLCKEGFKLDIDGRFCLPNCRGNCGGVGNCTAPNTCECKPGYRSTPDGSCQASDRCTNGDFVSGECRCHVGYTRDAQGNCIPHCNQNCGPNAECLAPNVCSTSPYAGRQPPNQRPYDQNPANGPGQNPYNNNPTGSNYPYPYNQNGSHPSNQGTYQPNPSYPYNQNTNNPQYPNQQNGSQTNQYPTYPYNQGNNPQYPHPQNGSHTNHGTQPNPTYPTNQGNYPQYPFPQNSTNPQYNISVGNHYPLIPGNQIGQNPPYNQPQYPYNPNGQNPNLPQNPNVQTINVTYPYPMYPGNQHGPNGPFNPSNQPGQPPYDQRPNTTTDFQGGRPQYPSYQGSGYPNPQHGYYPSNEPNNNPSQGGYFPNGYPSYQNYPYNPNQQQYPFDQTQESSLCSEPCVNAVCIDHNRCRCNPGYITDENYPSGNRCRPHCPGGCINGYCAAPHSCACDEGYYRDSSVKGRVMCVKRIRRAAPDTALVFEIEDYSE</sequence>
<keyword evidence="2" id="KW-0732">Signal</keyword>
<feature type="compositionally biased region" description="Low complexity" evidence="1">
    <location>
        <begin position="322"/>
        <end position="344"/>
    </location>
</feature>
<feature type="compositionally biased region" description="Low complexity" evidence="1">
    <location>
        <begin position="516"/>
        <end position="544"/>
    </location>
</feature>